<feature type="region of interest" description="Disordered" evidence="1">
    <location>
        <begin position="304"/>
        <end position="323"/>
    </location>
</feature>
<dbReference type="OrthoDB" id="9757546at2"/>
<dbReference type="GO" id="GO:0005507">
    <property type="term" value="F:copper ion binding"/>
    <property type="evidence" value="ECO:0007669"/>
    <property type="project" value="InterPro"/>
</dbReference>
<dbReference type="GO" id="GO:0016491">
    <property type="term" value="F:oxidoreductase activity"/>
    <property type="evidence" value="ECO:0007669"/>
    <property type="project" value="InterPro"/>
</dbReference>
<dbReference type="PATRIC" id="fig|1225564.3.peg.2799"/>
<evidence type="ECO:0000259" key="3">
    <source>
        <dbReference type="Pfam" id="PF07731"/>
    </source>
</evidence>
<evidence type="ECO:0000259" key="4">
    <source>
        <dbReference type="Pfam" id="PF07732"/>
    </source>
</evidence>
<feature type="domain" description="Plastocyanin-like" evidence="3">
    <location>
        <begin position="339"/>
        <end position="450"/>
    </location>
</feature>
<dbReference type="InterPro" id="IPR011706">
    <property type="entry name" value="Cu-oxidase_C"/>
</dbReference>
<dbReference type="Pfam" id="PF07731">
    <property type="entry name" value="Cu-oxidase_2"/>
    <property type="match status" value="1"/>
</dbReference>
<organism evidence="5 6">
    <name type="scientific">Microvirga vignae</name>
    <dbReference type="NCBI Taxonomy" id="1225564"/>
    <lineage>
        <taxon>Bacteria</taxon>
        <taxon>Pseudomonadati</taxon>
        <taxon>Pseudomonadota</taxon>
        <taxon>Alphaproteobacteria</taxon>
        <taxon>Hyphomicrobiales</taxon>
        <taxon>Methylobacteriaceae</taxon>
        <taxon>Microvirga</taxon>
    </lineage>
</organism>
<accession>A0A0H1RDS9</accession>
<dbReference type="InterPro" id="IPR008972">
    <property type="entry name" value="Cupredoxin"/>
</dbReference>
<feature type="signal peptide" evidence="2">
    <location>
        <begin position="1"/>
        <end position="24"/>
    </location>
</feature>
<dbReference type="InterPro" id="IPR045087">
    <property type="entry name" value="Cu-oxidase_fam"/>
</dbReference>
<dbReference type="PANTHER" id="PTHR11709">
    <property type="entry name" value="MULTI-COPPER OXIDASE"/>
    <property type="match status" value="1"/>
</dbReference>
<proteinExistence type="predicted"/>
<dbReference type="AlphaFoldDB" id="A0A0H1RDS9"/>
<dbReference type="InterPro" id="IPR011707">
    <property type="entry name" value="Cu-oxidase-like_N"/>
</dbReference>
<dbReference type="SUPFAM" id="SSF49503">
    <property type="entry name" value="Cupredoxins"/>
    <property type="match status" value="3"/>
</dbReference>
<comment type="caution">
    <text evidence="5">The sequence shown here is derived from an EMBL/GenBank/DDBJ whole genome shotgun (WGS) entry which is preliminary data.</text>
</comment>
<feature type="chain" id="PRO_5002593099" evidence="2">
    <location>
        <begin position="25"/>
        <end position="452"/>
    </location>
</feature>
<dbReference type="Gene3D" id="2.60.40.420">
    <property type="entry name" value="Cupredoxins - blue copper proteins"/>
    <property type="match status" value="3"/>
</dbReference>
<reference evidence="5 6" key="1">
    <citation type="submission" date="2015-05" db="EMBL/GenBank/DDBJ databases">
        <title>Draft genome sequence of Microvirga vignae strain BR3299, a novel nitrogen fixing bacteria isolated from Brazil semi-aired region.</title>
        <authorList>
            <person name="Zilli J.E."/>
            <person name="Passos S.R."/>
            <person name="Leite J."/>
            <person name="Baldani J.I."/>
            <person name="Xavier G.R."/>
            <person name="Rumjaneck N.G."/>
            <person name="Simoes-Araujo J.L."/>
        </authorList>
    </citation>
    <scope>NUCLEOTIDE SEQUENCE [LARGE SCALE GENOMIC DNA]</scope>
    <source>
        <strain evidence="5 6">BR3299</strain>
    </source>
</reference>
<keyword evidence="6" id="KW-1185">Reference proteome</keyword>
<evidence type="ECO:0000256" key="2">
    <source>
        <dbReference type="SAM" id="SignalP"/>
    </source>
</evidence>
<keyword evidence="2" id="KW-0732">Signal</keyword>
<sequence>MITRRTATAGLATTLIGLAGRAGAQTASPPVADGHNGNGLRWTVTAKPAALRLRPDAAKEADLWTFNGELAPVFSLKQGTDVRLSLKNETALPLSLHFHGVRVPNSMDGVGGLTRKPVAPRESFDYTFTPPDAGTFLIRPCVLGGSAEPMERGLSAFLIVEEANPPQVDQDITLLVDDWALADDGSLSLAEPAPAGRLGNFLSLNGKPAPQQIKAPPGGRIRLRLANACNARAMRLRFDGVRAYVIAVDGQPSSTFEPLKAMLPFAPGNRYDLLIDLPAESGRSGTVIAQIGNGFPLAEIMTDGDTRESQPPIAPLPPNPKLPDAIRLQDATRRDVVIRGDPKTSNAPWTVNGAAGKPSDAPLVKVRRGTPVVLALRNETAFLQSMHLHGHSFRLLHPLDDGWEPYWLDTVQVPENRTVRIAFVADNPGRWLLASTVMERFDAGLWTWIEVS</sequence>
<evidence type="ECO:0000256" key="1">
    <source>
        <dbReference type="SAM" id="MobiDB-lite"/>
    </source>
</evidence>
<name>A0A0H1RDS9_9HYPH</name>
<evidence type="ECO:0000313" key="6">
    <source>
        <dbReference type="Proteomes" id="UP000035489"/>
    </source>
</evidence>
<dbReference type="RefSeq" id="WP_047189009.1">
    <property type="nucleotide sequence ID" value="NZ_LCYG01000023.1"/>
</dbReference>
<feature type="compositionally biased region" description="Pro residues" evidence="1">
    <location>
        <begin position="312"/>
        <end position="321"/>
    </location>
</feature>
<gene>
    <name evidence="5" type="ORF">AA309_10685</name>
</gene>
<dbReference type="Proteomes" id="UP000035489">
    <property type="component" value="Unassembled WGS sequence"/>
</dbReference>
<dbReference type="EMBL" id="LCYG01000023">
    <property type="protein sequence ID" value="KLK93036.1"/>
    <property type="molecule type" value="Genomic_DNA"/>
</dbReference>
<protein>
    <submittedName>
        <fullName evidence="5">Multicopper oxidase</fullName>
    </submittedName>
</protein>
<feature type="domain" description="Plastocyanin-like" evidence="4">
    <location>
        <begin position="54"/>
        <end position="163"/>
    </location>
</feature>
<dbReference type="STRING" id="1225564.AA309_10685"/>
<dbReference type="Pfam" id="PF07732">
    <property type="entry name" value="Cu-oxidase_3"/>
    <property type="match status" value="1"/>
</dbReference>
<evidence type="ECO:0000313" key="5">
    <source>
        <dbReference type="EMBL" id="KLK93036.1"/>
    </source>
</evidence>